<dbReference type="Gene3D" id="2.30.180.10">
    <property type="entry name" value="FAS1 domain"/>
    <property type="match status" value="2"/>
</dbReference>
<sequence>MRMAIAAFMNYLLACAGLLLFLTPAWKSNVLAFTYPPLIASPSSFTSPPLPSTPSPPPPLLPALASPPPPPPNEDVDRPPLVKDNTPTSPASSQPAIPPPSPPPSTPPTPPVSYSSIWDFLVKNNSFPTISLALSTANEVATFNDSSQEVTFFLPTETAFDKLSDALGVARSNRAGLLPYLPVIKRALSYHVLPTRISLQSVANQSVGGTEYYNTTLTMGQSSSIGVRVSPPSSPPATSPEIFILGVSSTAKVLQADVAAGASCINVVDTVLQYWYNSVDEVFASISGASTMYQALKTAQLLKPANVTSPYTIFVPTDEAFVSAFGASAATTILANLRSYESLLRHHVAYGWVVTDTTSEEYVRTSYITLNSNNVTVVVPSNDKADAGVKPTVASAAVPGSPVFSILNTFQVGIEPQVIVQVINGVLNPASSRQTAGGAAVMVAPSPQLLLLLLLLLAGLMLI</sequence>
<dbReference type="Pfam" id="PF02469">
    <property type="entry name" value="Fasciclin"/>
    <property type="match status" value="2"/>
</dbReference>
<feature type="compositionally biased region" description="Pro residues" evidence="1">
    <location>
        <begin position="96"/>
        <end position="110"/>
    </location>
</feature>
<dbReference type="RefSeq" id="XP_002958363.1">
    <property type="nucleotide sequence ID" value="XM_002958317.1"/>
</dbReference>
<gene>
    <name evidence="4" type="primary">cam1</name>
    <name evidence="4" type="ORF">VOLCADRAFT_108097</name>
</gene>
<dbReference type="PROSITE" id="PS50213">
    <property type="entry name" value="FAS1"/>
    <property type="match status" value="2"/>
</dbReference>
<dbReference type="InParanoid" id="D8UI58"/>
<keyword evidence="2" id="KW-1133">Transmembrane helix</keyword>
<dbReference type="PANTHER" id="PTHR10900">
    <property type="entry name" value="PERIOSTIN-RELATED"/>
    <property type="match status" value="1"/>
</dbReference>
<evidence type="ECO:0000256" key="2">
    <source>
        <dbReference type="SAM" id="Phobius"/>
    </source>
</evidence>
<organism evidence="5">
    <name type="scientific">Volvox carteri f. nagariensis</name>
    <dbReference type="NCBI Taxonomy" id="3068"/>
    <lineage>
        <taxon>Eukaryota</taxon>
        <taxon>Viridiplantae</taxon>
        <taxon>Chlorophyta</taxon>
        <taxon>core chlorophytes</taxon>
        <taxon>Chlorophyceae</taxon>
        <taxon>CS clade</taxon>
        <taxon>Chlamydomonadales</taxon>
        <taxon>Volvocaceae</taxon>
        <taxon>Volvox</taxon>
    </lineage>
</organism>
<dbReference type="KEGG" id="vcn:VOLCADRAFT_108097"/>
<evidence type="ECO:0000256" key="1">
    <source>
        <dbReference type="SAM" id="MobiDB-lite"/>
    </source>
</evidence>
<proteinExistence type="predicted"/>
<dbReference type="EMBL" id="GL378412">
    <property type="protein sequence ID" value="EFJ40585.1"/>
    <property type="molecule type" value="Genomic_DNA"/>
</dbReference>
<feature type="domain" description="FAS1" evidence="3">
    <location>
        <begin position="114"/>
        <end position="272"/>
    </location>
</feature>
<feature type="compositionally biased region" description="Pro residues" evidence="1">
    <location>
        <begin position="48"/>
        <end position="73"/>
    </location>
</feature>
<dbReference type="SMART" id="SM00554">
    <property type="entry name" value="FAS1"/>
    <property type="match status" value="2"/>
</dbReference>
<dbReference type="AlphaFoldDB" id="D8UI58"/>
<protein>
    <submittedName>
        <fullName evidence="4">Cell adhesion molecule, algal-CAM, splicing variant 2</fullName>
    </submittedName>
</protein>
<feature type="compositionally biased region" description="Low complexity" evidence="1">
    <location>
        <begin position="86"/>
        <end position="95"/>
    </location>
</feature>
<dbReference type="InterPro" id="IPR050904">
    <property type="entry name" value="Adhesion/Biosynth-related"/>
</dbReference>
<evidence type="ECO:0000313" key="5">
    <source>
        <dbReference type="Proteomes" id="UP000001058"/>
    </source>
</evidence>
<keyword evidence="2" id="KW-0472">Membrane</keyword>
<dbReference type="GeneID" id="9620943"/>
<dbReference type="SUPFAM" id="SSF82153">
    <property type="entry name" value="FAS1 domain"/>
    <property type="match status" value="2"/>
</dbReference>
<evidence type="ECO:0000259" key="3">
    <source>
        <dbReference type="PROSITE" id="PS50213"/>
    </source>
</evidence>
<dbReference type="InterPro" id="IPR036378">
    <property type="entry name" value="FAS1_dom_sf"/>
</dbReference>
<dbReference type="PANTHER" id="PTHR10900:SF77">
    <property type="entry name" value="FI19380P1"/>
    <property type="match status" value="1"/>
</dbReference>
<accession>D8UI58</accession>
<dbReference type="GO" id="GO:0005615">
    <property type="term" value="C:extracellular space"/>
    <property type="evidence" value="ECO:0007669"/>
    <property type="project" value="TreeGrafter"/>
</dbReference>
<keyword evidence="2" id="KW-0812">Transmembrane</keyword>
<dbReference type="Proteomes" id="UP000001058">
    <property type="component" value="Unassembled WGS sequence"/>
</dbReference>
<dbReference type="InterPro" id="IPR000782">
    <property type="entry name" value="FAS1_domain"/>
</dbReference>
<evidence type="ECO:0000313" key="4">
    <source>
        <dbReference type="EMBL" id="EFJ40585.1"/>
    </source>
</evidence>
<feature type="transmembrane region" description="Helical" evidence="2">
    <location>
        <begin position="439"/>
        <end position="462"/>
    </location>
</feature>
<name>D8UI58_VOLCA</name>
<feature type="domain" description="FAS1" evidence="3">
    <location>
        <begin position="276"/>
        <end position="427"/>
    </location>
</feature>
<reference evidence="4 5" key="1">
    <citation type="journal article" date="2010" name="Science">
        <title>Genomic analysis of organismal complexity in the multicellular green alga Volvox carteri.</title>
        <authorList>
            <person name="Prochnik S.E."/>
            <person name="Umen J."/>
            <person name="Nedelcu A.M."/>
            <person name="Hallmann A."/>
            <person name="Miller S.M."/>
            <person name="Nishii I."/>
            <person name="Ferris P."/>
            <person name="Kuo A."/>
            <person name="Mitros T."/>
            <person name="Fritz-Laylin L.K."/>
            <person name="Hellsten U."/>
            <person name="Chapman J."/>
            <person name="Simakov O."/>
            <person name="Rensing S.A."/>
            <person name="Terry A."/>
            <person name="Pangilinan J."/>
            <person name="Kapitonov V."/>
            <person name="Jurka J."/>
            <person name="Salamov A."/>
            <person name="Shapiro H."/>
            <person name="Schmutz J."/>
            <person name="Grimwood J."/>
            <person name="Lindquist E."/>
            <person name="Lucas S."/>
            <person name="Grigoriev I.V."/>
            <person name="Schmitt R."/>
            <person name="Kirk D."/>
            <person name="Rokhsar D.S."/>
        </authorList>
    </citation>
    <scope>NUCLEOTIDE SEQUENCE [LARGE SCALE GENOMIC DNA]</scope>
    <source>
        <strain evidence="5">f. Nagariensis / Eve</strain>
    </source>
</reference>
<dbReference type="OrthoDB" id="286301at2759"/>
<keyword evidence="5" id="KW-1185">Reference proteome</keyword>
<feature type="region of interest" description="Disordered" evidence="1">
    <location>
        <begin position="45"/>
        <end position="110"/>
    </location>
</feature>